<dbReference type="Gene3D" id="1.20.144.10">
    <property type="entry name" value="Phosphatidic acid phosphatase type 2/haloperoxidase"/>
    <property type="match status" value="2"/>
</dbReference>
<feature type="transmembrane region" description="Helical" evidence="1">
    <location>
        <begin position="161"/>
        <end position="182"/>
    </location>
</feature>
<proteinExistence type="predicted"/>
<evidence type="ECO:0000256" key="1">
    <source>
        <dbReference type="SAM" id="Phobius"/>
    </source>
</evidence>
<dbReference type="Proteomes" id="UP000051820">
    <property type="component" value="Unassembled WGS sequence"/>
</dbReference>
<dbReference type="InterPro" id="IPR036938">
    <property type="entry name" value="PAP2/HPO_sf"/>
</dbReference>
<comment type="caution">
    <text evidence="3">The sequence shown here is derived from an EMBL/GenBank/DDBJ whole genome shotgun (WGS) entry which is preliminary data.</text>
</comment>
<feature type="transmembrane region" description="Helical" evidence="1">
    <location>
        <begin position="91"/>
        <end position="112"/>
    </location>
</feature>
<dbReference type="eggNOG" id="COG0671">
    <property type="taxonomic scope" value="Bacteria"/>
</dbReference>
<feature type="transmembrane region" description="Helical" evidence="1">
    <location>
        <begin position="56"/>
        <end position="84"/>
    </location>
</feature>
<gene>
    <name evidence="3" type="ORF">FD16_GL001050</name>
</gene>
<sequence length="222" mass="25328">MQNGRRPNSWQWATFLLALVIFVAVTIGVVTDASWIKSFDQSIVKLVRFPQNPSETLIITWYTTFFNTVPTQIMVIIGASIFFIERYYKAALFFFLTPELGFGINKIIKAIVQRPRPQFDQLMHYGGYSFPSGHAIASTLILGCIIVMICGFVTSKWYRRTINIILMVMIFLVGFSRIYVGVHYPSDVLAGFCLGYIILFVSQTIFGFHHFASVKTRYSLNS</sequence>
<dbReference type="PANTHER" id="PTHR14969:SF13">
    <property type="entry name" value="AT30094P"/>
    <property type="match status" value="1"/>
</dbReference>
<dbReference type="CDD" id="cd03392">
    <property type="entry name" value="PAP2_like_2"/>
    <property type="match status" value="1"/>
</dbReference>
<evidence type="ECO:0000313" key="4">
    <source>
        <dbReference type="Proteomes" id="UP000051820"/>
    </source>
</evidence>
<feature type="transmembrane region" description="Helical" evidence="1">
    <location>
        <begin position="188"/>
        <end position="208"/>
    </location>
</feature>
<evidence type="ECO:0000313" key="3">
    <source>
        <dbReference type="EMBL" id="KRM10854.1"/>
    </source>
</evidence>
<name>A0A0R1W6B8_9LACO</name>
<keyword evidence="1" id="KW-1133">Transmembrane helix</keyword>
<evidence type="ECO:0000259" key="2">
    <source>
        <dbReference type="SMART" id="SM00014"/>
    </source>
</evidence>
<organism evidence="3 4">
    <name type="scientific">Paucilactobacillus suebicus DSM 5007 = KCTC 3549</name>
    <dbReference type="NCBI Taxonomy" id="1423807"/>
    <lineage>
        <taxon>Bacteria</taxon>
        <taxon>Bacillati</taxon>
        <taxon>Bacillota</taxon>
        <taxon>Bacilli</taxon>
        <taxon>Lactobacillales</taxon>
        <taxon>Lactobacillaceae</taxon>
        <taxon>Paucilactobacillus</taxon>
    </lineage>
</organism>
<dbReference type="PATRIC" id="fig|1423807.3.peg.1069"/>
<feature type="transmembrane region" description="Helical" evidence="1">
    <location>
        <begin position="12"/>
        <end position="36"/>
    </location>
</feature>
<keyword evidence="1" id="KW-0812">Transmembrane</keyword>
<dbReference type="SUPFAM" id="SSF48317">
    <property type="entry name" value="Acid phosphatase/Vanadium-dependent haloperoxidase"/>
    <property type="match status" value="1"/>
</dbReference>
<dbReference type="RefSeq" id="WP_010623079.1">
    <property type="nucleotide sequence ID" value="NZ_AZGF01000024.1"/>
</dbReference>
<accession>A0A0R1W6B8</accession>
<keyword evidence="4" id="KW-1185">Reference proteome</keyword>
<feature type="transmembrane region" description="Helical" evidence="1">
    <location>
        <begin position="132"/>
        <end position="154"/>
    </location>
</feature>
<dbReference type="STRING" id="1423807.FD16_GL001050"/>
<feature type="domain" description="Phosphatidic acid phosphatase type 2/haloperoxidase" evidence="2">
    <location>
        <begin position="90"/>
        <end position="203"/>
    </location>
</feature>
<reference evidence="3 4" key="1">
    <citation type="journal article" date="2015" name="Genome Announc.">
        <title>Expanding the biotechnology potential of lactobacilli through comparative genomics of 213 strains and associated genera.</title>
        <authorList>
            <person name="Sun Z."/>
            <person name="Harris H.M."/>
            <person name="McCann A."/>
            <person name="Guo C."/>
            <person name="Argimon S."/>
            <person name="Zhang W."/>
            <person name="Yang X."/>
            <person name="Jeffery I.B."/>
            <person name="Cooney J.C."/>
            <person name="Kagawa T.F."/>
            <person name="Liu W."/>
            <person name="Song Y."/>
            <person name="Salvetti E."/>
            <person name="Wrobel A."/>
            <person name="Rasinkangas P."/>
            <person name="Parkhill J."/>
            <person name="Rea M.C."/>
            <person name="O'Sullivan O."/>
            <person name="Ritari J."/>
            <person name="Douillard F.P."/>
            <person name="Paul Ross R."/>
            <person name="Yang R."/>
            <person name="Briner A.E."/>
            <person name="Felis G.E."/>
            <person name="de Vos W.M."/>
            <person name="Barrangou R."/>
            <person name="Klaenhammer T.R."/>
            <person name="Caufield P.W."/>
            <person name="Cui Y."/>
            <person name="Zhang H."/>
            <person name="O'Toole P.W."/>
        </authorList>
    </citation>
    <scope>NUCLEOTIDE SEQUENCE [LARGE SCALE GENOMIC DNA]</scope>
    <source>
        <strain evidence="3 4">DSM 5007</strain>
    </source>
</reference>
<keyword evidence="1" id="KW-0472">Membrane</keyword>
<protein>
    <submittedName>
        <fullName evidence="3">Membrane-associated phospholipid phosphatase</fullName>
    </submittedName>
</protein>
<dbReference type="OrthoDB" id="9789113at2"/>
<dbReference type="AlphaFoldDB" id="A0A0R1W6B8"/>
<dbReference type="SMART" id="SM00014">
    <property type="entry name" value="acidPPc"/>
    <property type="match status" value="1"/>
</dbReference>
<dbReference type="Pfam" id="PF01569">
    <property type="entry name" value="PAP2"/>
    <property type="match status" value="1"/>
</dbReference>
<dbReference type="PANTHER" id="PTHR14969">
    <property type="entry name" value="SPHINGOSINE-1-PHOSPHATE PHOSPHOHYDROLASE"/>
    <property type="match status" value="1"/>
</dbReference>
<dbReference type="EMBL" id="AZGF01000024">
    <property type="protein sequence ID" value="KRM10854.1"/>
    <property type="molecule type" value="Genomic_DNA"/>
</dbReference>
<dbReference type="InterPro" id="IPR000326">
    <property type="entry name" value="PAP2/HPO"/>
</dbReference>